<evidence type="ECO:0000256" key="1">
    <source>
        <dbReference type="SAM" id="MobiDB-lite"/>
    </source>
</evidence>
<gene>
    <name evidence="2" type="ORF">NTEN_LOCUS14811</name>
</gene>
<evidence type="ECO:0000313" key="2">
    <source>
        <dbReference type="EMBL" id="CAB0009695.1"/>
    </source>
</evidence>
<proteinExistence type="predicted"/>
<dbReference type="Proteomes" id="UP000479000">
    <property type="component" value="Unassembled WGS sequence"/>
</dbReference>
<dbReference type="SUPFAM" id="SSF56574">
    <property type="entry name" value="Serpins"/>
    <property type="match status" value="1"/>
</dbReference>
<name>A0A6H5GYG2_9HEMI</name>
<dbReference type="InterPro" id="IPR042185">
    <property type="entry name" value="Serpin_sf_2"/>
</dbReference>
<dbReference type="Gene3D" id="2.30.39.10">
    <property type="entry name" value="Alpha-1-antitrypsin, domain 1"/>
    <property type="match status" value="1"/>
</dbReference>
<protein>
    <submittedName>
        <fullName evidence="2">Uncharacterized protein</fullName>
    </submittedName>
</protein>
<accession>A0A6H5GYG2</accession>
<dbReference type="OrthoDB" id="9518664at2759"/>
<evidence type="ECO:0000313" key="3">
    <source>
        <dbReference type="Proteomes" id="UP000479000"/>
    </source>
</evidence>
<sequence>MPNVANAYFFEDKAKGCKVLGLPYKNSNLSMFFFLSAKGPKTFLEGLHAGDILGMINRTTLQQNCRMSDHPLMVLTIPFAVPDDLRRSKNETGDNSGIERAAQADGSEDDVHAYGRPSRHSRRHLGRLGHPESGNRSVRDGNESGGVDYDLDDEARPADSPSRPSVHLHGVPSPIERHRLLGHRVQADAPFQERVAPQSETPMKTCTEGKPTKV</sequence>
<organism evidence="2 3">
    <name type="scientific">Nesidiocoris tenuis</name>
    <dbReference type="NCBI Taxonomy" id="355587"/>
    <lineage>
        <taxon>Eukaryota</taxon>
        <taxon>Metazoa</taxon>
        <taxon>Ecdysozoa</taxon>
        <taxon>Arthropoda</taxon>
        <taxon>Hexapoda</taxon>
        <taxon>Insecta</taxon>
        <taxon>Pterygota</taxon>
        <taxon>Neoptera</taxon>
        <taxon>Paraneoptera</taxon>
        <taxon>Hemiptera</taxon>
        <taxon>Heteroptera</taxon>
        <taxon>Panheteroptera</taxon>
        <taxon>Cimicomorpha</taxon>
        <taxon>Miridae</taxon>
        <taxon>Dicyphina</taxon>
        <taxon>Nesidiocoris</taxon>
    </lineage>
</organism>
<reference evidence="2 3" key="1">
    <citation type="submission" date="2020-02" db="EMBL/GenBank/DDBJ databases">
        <authorList>
            <person name="Ferguson B K."/>
        </authorList>
    </citation>
    <scope>NUCLEOTIDE SEQUENCE [LARGE SCALE GENOMIC DNA]</scope>
</reference>
<dbReference type="EMBL" id="CADCXU010022058">
    <property type="protein sequence ID" value="CAB0009695.1"/>
    <property type="molecule type" value="Genomic_DNA"/>
</dbReference>
<keyword evidence="3" id="KW-1185">Reference proteome</keyword>
<dbReference type="AlphaFoldDB" id="A0A6H5GYG2"/>
<feature type="region of interest" description="Disordered" evidence="1">
    <location>
        <begin position="85"/>
        <end position="214"/>
    </location>
</feature>
<feature type="compositionally biased region" description="Basic residues" evidence="1">
    <location>
        <begin position="117"/>
        <end position="127"/>
    </location>
</feature>
<dbReference type="InterPro" id="IPR036186">
    <property type="entry name" value="Serpin_sf"/>
</dbReference>